<accession>A0A0M6ZPN8</accession>
<gene>
    <name evidence="2" type="ORF">LAX5112_00191</name>
</gene>
<dbReference type="Proteomes" id="UP000053235">
    <property type="component" value="Unassembled WGS sequence"/>
</dbReference>
<organism evidence="2 3">
    <name type="scientific">Roseibium alexandrii</name>
    <dbReference type="NCBI Taxonomy" id="388408"/>
    <lineage>
        <taxon>Bacteria</taxon>
        <taxon>Pseudomonadati</taxon>
        <taxon>Pseudomonadota</taxon>
        <taxon>Alphaproteobacteria</taxon>
        <taxon>Hyphomicrobiales</taxon>
        <taxon>Stappiaceae</taxon>
        <taxon>Roseibium</taxon>
    </lineage>
</organism>
<proteinExistence type="predicted"/>
<name>A0A0M6ZPN8_9HYPH</name>
<sequence length="256" mass="26182">MSAVVGISSPSEDPSPRHVLLKAVEATQKATDATAPAKAGFGFSDFVDVINPLQHIPGVSDVYRALTNDQISEDARHAGRTLYGAALGGPVGIGLMMAYDAMTTPGSGGTALDTLDPEVASVETPRTINAADTSSRDGVDSGVEPMVSGPAPILGETVASAGERTLGTPFNLLQFGELTADAVPAPKPDNKSSAERVPEPGRVSAGVAPGGADQPDTKTVVPSSDDLGRLAEHDSNHLSLDVLKALQERHAKLSAS</sequence>
<dbReference type="OrthoDB" id="5769175at2"/>
<evidence type="ECO:0000313" key="3">
    <source>
        <dbReference type="Proteomes" id="UP000053235"/>
    </source>
</evidence>
<reference evidence="3" key="1">
    <citation type="submission" date="2015-07" db="EMBL/GenBank/DDBJ databases">
        <authorList>
            <person name="Rodrigo-Torres Lidia"/>
            <person name="Arahal R.David."/>
        </authorList>
    </citation>
    <scope>NUCLEOTIDE SEQUENCE [LARGE SCALE GENOMIC DNA]</scope>
    <source>
        <strain evidence="3">CECT 5112</strain>
    </source>
</reference>
<protein>
    <submittedName>
        <fullName evidence="2">Uncharacterized protein</fullName>
    </submittedName>
</protein>
<evidence type="ECO:0000256" key="1">
    <source>
        <dbReference type="SAM" id="MobiDB-lite"/>
    </source>
</evidence>
<feature type="compositionally biased region" description="Basic and acidic residues" evidence="1">
    <location>
        <begin position="226"/>
        <end position="236"/>
    </location>
</feature>
<feature type="compositionally biased region" description="Basic and acidic residues" evidence="1">
    <location>
        <begin position="188"/>
        <end position="199"/>
    </location>
</feature>
<keyword evidence="3" id="KW-1185">Reference proteome</keyword>
<dbReference type="RefSeq" id="WP_055670194.1">
    <property type="nucleotide sequence ID" value="NZ_CXWD01000001.1"/>
</dbReference>
<dbReference type="AlphaFoldDB" id="A0A0M6ZPN8"/>
<dbReference type="EMBL" id="CXWD01000001">
    <property type="protein sequence ID" value="CTQ64136.1"/>
    <property type="molecule type" value="Genomic_DNA"/>
</dbReference>
<feature type="region of interest" description="Disordered" evidence="1">
    <location>
        <begin position="182"/>
        <end position="237"/>
    </location>
</feature>
<dbReference type="STRING" id="388408.LAX5112_00191"/>
<evidence type="ECO:0000313" key="2">
    <source>
        <dbReference type="EMBL" id="CTQ64136.1"/>
    </source>
</evidence>